<dbReference type="SUPFAM" id="SSF57667">
    <property type="entry name" value="beta-beta-alpha zinc fingers"/>
    <property type="match status" value="1"/>
</dbReference>
<evidence type="ECO:0000256" key="8">
    <source>
        <dbReference type="PROSITE-ProRule" id="PRU00042"/>
    </source>
</evidence>
<sequence>MFLNKSNLSIHQRSHTGIKPYSCSECGKCFVIKSHLVQHQRSHTGESHYSCPECGKCFSRKSILYKHQRSHTGGKTIFAVMSMGNFFMEFQSIDTIRDCTQGRSRIPV</sequence>
<name>A0ABN9ASS5_9NEOB</name>
<comment type="subcellular location">
    <subcellularLocation>
        <location evidence="1">Nucleus</location>
    </subcellularLocation>
</comment>
<protein>
    <recommendedName>
        <fullName evidence="9">C2H2-type domain-containing protein</fullName>
    </recommendedName>
</protein>
<keyword evidence="7" id="KW-0539">Nucleus</keyword>
<dbReference type="Pfam" id="PF00096">
    <property type="entry name" value="zf-C2H2"/>
    <property type="match status" value="2"/>
</dbReference>
<feature type="domain" description="C2H2-type" evidence="9">
    <location>
        <begin position="49"/>
        <end position="76"/>
    </location>
</feature>
<dbReference type="PANTHER" id="PTHR23226:SF416">
    <property type="entry name" value="FI01424P"/>
    <property type="match status" value="1"/>
</dbReference>
<dbReference type="InterPro" id="IPR013087">
    <property type="entry name" value="Znf_C2H2_type"/>
</dbReference>
<gene>
    <name evidence="10" type="ORF">SPARVUS_LOCUS1525817</name>
</gene>
<reference evidence="10" key="1">
    <citation type="submission" date="2023-05" db="EMBL/GenBank/DDBJ databases">
        <authorList>
            <person name="Stuckert A."/>
        </authorList>
    </citation>
    <scope>NUCLEOTIDE SEQUENCE</scope>
</reference>
<dbReference type="InterPro" id="IPR036236">
    <property type="entry name" value="Znf_C2H2_sf"/>
</dbReference>
<dbReference type="SMART" id="SM00355">
    <property type="entry name" value="ZnF_C2H2"/>
    <property type="match status" value="2"/>
</dbReference>
<dbReference type="Proteomes" id="UP001162483">
    <property type="component" value="Unassembled WGS sequence"/>
</dbReference>
<feature type="domain" description="C2H2-type" evidence="9">
    <location>
        <begin position="21"/>
        <end position="48"/>
    </location>
</feature>
<evidence type="ECO:0000313" key="11">
    <source>
        <dbReference type="Proteomes" id="UP001162483"/>
    </source>
</evidence>
<evidence type="ECO:0000256" key="3">
    <source>
        <dbReference type="ARBA" id="ARBA00022737"/>
    </source>
</evidence>
<evidence type="ECO:0000256" key="1">
    <source>
        <dbReference type="ARBA" id="ARBA00004123"/>
    </source>
</evidence>
<evidence type="ECO:0000313" key="10">
    <source>
        <dbReference type="EMBL" id="CAI9539073.1"/>
    </source>
</evidence>
<keyword evidence="11" id="KW-1185">Reference proteome</keyword>
<keyword evidence="6" id="KW-0238">DNA-binding</keyword>
<organism evidence="10 11">
    <name type="scientific">Staurois parvus</name>
    <dbReference type="NCBI Taxonomy" id="386267"/>
    <lineage>
        <taxon>Eukaryota</taxon>
        <taxon>Metazoa</taxon>
        <taxon>Chordata</taxon>
        <taxon>Craniata</taxon>
        <taxon>Vertebrata</taxon>
        <taxon>Euteleostomi</taxon>
        <taxon>Amphibia</taxon>
        <taxon>Batrachia</taxon>
        <taxon>Anura</taxon>
        <taxon>Neobatrachia</taxon>
        <taxon>Ranoidea</taxon>
        <taxon>Ranidae</taxon>
        <taxon>Staurois</taxon>
    </lineage>
</organism>
<keyword evidence="2" id="KW-0479">Metal-binding</keyword>
<comment type="caution">
    <text evidence="10">The sequence shown here is derived from an EMBL/GenBank/DDBJ whole genome shotgun (WGS) entry which is preliminary data.</text>
</comment>
<dbReference type="EMBL" id="CATNWA010001071">
    <property type="protein sequence ID" value="CAI9539073.1"/>
    <property type="molecule type" value="Genomic_DNA"/>
</dbReference>
<feature type="domain" description="C2H2-type" evidence="9">
    <location>
        <begin position="1"/>
        <end position="20"/>
    </location>
</feature>
<evidence type="ECO:0000256" key="6">
    <source>
        <dbReference type="ARBA" id="ARBA00023125"/>
    </source>
</evidence>
<dbReference type="PROSITE" id="PS00028">
    <property type="entry name" value="ZINC_FINGER_C2H2_1"/>
    <property type="match status" value="2"/>
</dbReference>
<evidence type="ECO:0000256" key="5">
    <source>
        <dbReference type="ARBA" id="ARBA00022833"/>
    </source>
</evidence>
<evidence type="ECO:0000256" key="4">
    <source>
        <dbReference type="ARBA" id="ARBA00022771"/>
    </source>
</evidence>
<evidence type="ECO:0000259" key="9">
    <source>
        <dbReference type="PROSITE" id="PS50157"/>
    </source>
</evidence>
<dbReference type="Gene3D" id="3.30.160.60">
    <property type="entry name" value="Classic Zinc Finger"/>
    <property type="match status" value="3"/>
</dbReference>
<dbReference type="PANTHER" id="PTHR23226">
    <property type="entry name" value="ZINC FINGER AND SCAN DOMAIN-CONTAINING"/>
    <property type="match status" value="1"/>
</dbReference>
<keyword evidence="4 8" id="KW-0863">Zinc-finger</keyword>
<feature type="non-terminal residue" evidence="10">
    <location>
        <position position="108"/>
    </location>
</feature>
<keyword evidence="5" id="KW-0862">Zinc</keyword>
<evidence type="ECO:0000256" key="2">
    <source>
        <dbReference type="ARBA" id="ARBA00022723"/>
    </source>
</evidence>
<keyword evidence="3" id="KW-0677">Repeat</keyword>
<proteinExistence type="predicted"/>
<dbReference type="PROSITE" id="PS50157">
    <property type="entry name" value="ZINC_FINGER_C2H2_2"/>
    <property type="match status" value="3"/>
</dbReference>
<evidence type="ECO:0000256" key="7">
    <source>
        <dbReference type="ARBA" id="ARBA00023242"/>
    </source>
</evidence>
<accession>A0ABN9ASS5</accession>